<dbReference type="PANTHER" id="PTHR30383">
    <property type="entry name" value="THIOESTERASE 1/PROTEASE 1/LYSOPHOSPHOLIPASE L1"/>
    <property type="match status" value="1"/>
</dbReference>
<dbReference type="Pfam" id="PF13472">
    <property type="entry name" value="Lipase_GDSL_2"/>
    <property type="match status" value="1"/>
</dbReference>
<dbReference type="InterPro" id="IPR051532">
    <property type="entry name" value="Ester_Hydrolysis_Enzymes"/>
</dbReference>
<dbReference type="InterPro" id="IPR013830">
    <property type="entry name" value="SGNH_hydro"/>
</dbReference>
<evidence type="ECO:0000313" key="2">
    <source>
        <dbReference type="EMBL" id="MBB3150362.1"/>
    </source>
</evidence>
<evidence type="ECO:0000313" key="3">
    <source>
        <dbReference type="Proteomes" id="UP000518605"/>
    </source>
</evidence>
<dbReference type="AlphaFoldDB" id="A0A7W5C348"/>
<dbReference type="RefSeq" id="WP_183558113.1">
    <property type="nucleotide sequence ID" value="NZ_CBCSLB010000001.1"/>
</dbReference>
<comment type="caution">
    <text evidence="2">The sequence shown here is derived from an EMBL/GenBank/DDBJ whole genome shotgun (WGS) entry which is preliminary data.</text>
</comment>
<organism evidence="2 3">
    <name type="scientific">Paenibacillus endophyticus</name>
    <dbReference type="NCBI Taxonomy" id="1294268"/>
    <lineage>
        <taxon>Bacteria</taxon>
        <taxon>Bacillati</taxon>
        <taxon>Bacillota</taxon>
        <taxon>Bacilli</taxon>
        <taxon>Bacillales</taxon>
        <taxon>Paenibacillaceae</taxon>
        <taxon>Paenibacillus</taxon>
    </lineage>
</organism>
<reference evidence="2 3" key="1">
    <citation type="submission" date="2020-08" db="EMBL/GenBank/DDBJ databases">
        <title>Genomic Encyclopedia of Type Strains, Phase III (KMG-III): the genomes of soil and plant-associated and newly described type strains.</title>
        <authorList>
            <person name="Whitman W."/>
        </authorList>
    </citation>
    <scope>NUCLEOTIDE SEQUENCE [LARGE SCALE GENOMIC DNA]</scope>
    <source>
        <strain evidence="2 3">CECT 8234</strain>
    </source>
</reference>
<feature type="domain" description="SGNH hydrolase-type esterase" evidence="1">
    <location>
        <begin position="59"/>
        <end position="246"/>
    </location>
</feature>
<keyword evidence="3" id="KW-1185">Reference proteome</keyword>
<sequence length="264" mass="28703">MHSKRVRFITVFALLTCLLWLFGLGWTLKDYMLGTPSSAPLSSAEEDQVDETGALKIVALGDSLTRGTGDIEGKGYVGYVSDRLKEAGKEISLINLGIKGLTAPLLAEQMKEKEIGRQLGQADIILMTIGGNDLFLGGQTLSDVSEASITSLEDAYLLQLQTILDGVRAVNTEATVYLLGLYNPFVEFENGELLSGVVRGWNFKASELLAKDAKTVYVPTYDLFQQNVNDFLFTDHFHPNEKGYALMAERVAALIAGAGEGGQR</sequence>
<dbReference type="GO" id="GO:0004622">
    <property type="term" value="F:phosphatidylcholine lysophospholipase activity"/>
    <property type="evidence" value="ECO:0007669"/>
    <property type="project" value="TreeGrafter"/>
</dbReference>
<dbReference type="SUPFAM" id="SSF52266">
    <property type="entry name" value="SGNH hydrolase"/>
    <property type="match status" value="1"/>
</dbReference>
<dbReference type="Proteomes" id="UP000518605">
    <property type="component" value="Unassembled WGS sequence"/>
</dbReference>
<proteinExistence type="predicted"/>
<dbReference type="InterPro" id="IPR036514">
    <property type="entry name" value="SGNH_hydro_sf"/>
</dbReference>
<gene>
    <name evidence="2" type="ORF">FHS16_000394</name>
</gene>
<dbReference type="PANTHER" id="PTHR30383:SF27">
    <property type="entry name" value="SPORE GERMINATION LIPASE LIPC"/>
    <property type="match status" value="1"/>
</dbReference>
<dbReference type="EMBL" id="JACHXW010000001">
    <property type="protein sequence ID" value="MBB3150362.1"/>
    <property type="molecule type" value="Genomic_DNA"/>
</dbReference>
<evidence type="ECO:0000259" key="1">
    <source>
        <dbReference type="Pfam" id="PF13472"/>
    </source>
</evidence>
<name>A0A7W5C348_9BACL</name>
<dbReference type="Gene3D" id="3.40.50.1110">
    <property type="entry name" value="SGNH hydrolase"/>
    <property type="match status" value="1"/>
</dbReference>
<accession>A0A7W5C348</accession>
<protein>
    <submittedName>
        <fullName evidence="2">Lysophospholipase L1-like esterase</fullName>
    </submittedName>
</protein>